<feature type="binding site" evidence="18">
    <location>
        <position position="244"/>
    </location>
    <ligand>
        <name>substrate</name>
    </ligand>
</feature>
<evidence type="ECO:0000256" key="15">
    <source>
        <dbReference type="ARBA" id="ARBA00062216"/>
    </source>
</evidence>
<protein>
    <recommendedName>
        <fullName evidence="4 16">S-adenosylmethionine decarboxylase proenzyme</fullName>
        <ecNumber evidence="3 16">4.1.1.50</ecNumber>
    </recommendedName>
</protein>
<dbReference type="VEuPathDB" id="TriTrypDB:ECC02_000011"/>
<sequence length="370" mass="42148">MLSNKDPLSLMAMWGSVKGYDPNQGASFEGPEKRLEVIMRIIDETHSEGLHALGDEVWKGVVGSLNAQIVSKESNEYIRSYVLTESSLFVMRDRIILITCGTTTLLNAVPFVLEAVSDVRGEVEWVSFMHKNYSFPWEQKGPHLSMAEEFNTLRTYFPSGKPFIFGPVDSDHYFLFVYDDVIRPCETENDTQLSMTMYGLDRTQTKHWFSDRFISTGTETAAIRKATKLDKVADDSWKLHDLQFEPCGYSINTIRGAEYQTIHITPEDHCSFASYETNTPAVNYSERINTVLGVFAPIRFSVIVFIDPDSDVGRLYQKGQNVGVEAEYYPKYELQNRTVNEFAPGYVVMKMNYARRAEVAEKDSTDPVEE</sequence>
<evidence type="ECO:0000313" key="23">
    <source>
        <dbReference type="Proteomes" id="UP000246121"/>
    </source>
</evidence>
<dbReference type="Gene3D" id="3.60.90.10">
    <property type="entry name" value="S-adenosylmethionine decarboxylase"/>
    <property type="match status" value="1"/>
</dbReference>
<dbReference type="GO" id="GO:0005829">
    <property type="term" value="C:cytosol"/>
    <property type="evidence" value="ECO:0007669"/>
    <property type="project" value="TreeGrafter"/>
</dbReference>
<dbReference type="PROSITE" id="PS01336">
    <property type="entry name" value="ADOMETDC"/>
    <property type="match status" value="1"/>
</dbReference>
<evidence type="ECO:0000256" key="11">
    <source>
        <dbReference type="ARBA" id="ARBA00023239"/>
    </source>
</evidence>
<dbReference type="GO" id="GO:0006597">
    <property type="term" value="P:spermine biosynthetic process"/>
    <property type="evidence" value="ECO:0007669"/>
    <property type="project" value="InterPro"/>
</dbReference>
<keyword evidence="7 20" id="KW-0068">Autocatalytic cleavage</keyword>
<dbReference type="AlphaFoldDB" id="A0A2V2VNC1"/>
<reference evidence="22 23" key="1">
    <citation type="journal article" date="2018" name="Microb. Genom.">
        <title>Expanding an expanded genome: long-read sequencing of Trypanosoma cruzi.</title>
        <authorList>
            <person name="Berna L."/>
            <person name="Rodriguez M."/>
            <person name="Chiribao M.L."/>
            <person name="Parodi-Talice A."/>
            <person name="Pita S."/>
            <person name="Rijo G."/>
            <person name="Alvarez-Valin F."/>
            <person name="Robello C."/>
        </authorList>
    </citation>
    <scope>NUCLEOTIDE SEQUENCE [LARGE SCALE GENOMIC DNA]</scope>
    <source>
        <strain evidence="22 23">Dm28c</strain>
    </source>
</reference>
<evidence type="ECO:0000256" key="4">
    <source>
        <dbReference type="ARBA" id="ARBA00020217"/>
    </source>
</evidence>
<dbReference type="VEuPathDB" id="TriTrypDB:TcBrA4_0027780"/>
<keyword evidence="13 16" id="KW-0670">Pyruvate</keyword>
<evidence type="ECO:0000256" key="3">
    <source>
        <dbReference type="ARBA" id="ARBA00012357"/>
    </source>
</evidence>
<comment type="catalytic activity">
    <reaction evidence="14 16">
        <text>S-adenosyl-L-methionine + H(+) = S-adenosyl 3-(methylsulfanyl)propylamine + CO2</text>
        <dbReference type="Rhea" id="RHEA:15981"/>
        <dbReference type="ChEBI" id="CHEBI:15378"/>
        <dbReference type="ChEBI" id="CHEBI:16526"/>
        <dbReference type="ChEBI" id="CHEBI:57443"/>
        <dbReference type="ChEBI" id="CHEBI:59789"/>
        <dbReference type="EC" id="4.1.1.50"/>
    </reaction>
</comment>
<dbReference type="VEuPathDB" id="TriTrypDB:C4B63_18g214"/>
<keyword evidence="10 16" id="KW-0865">Zymogen</keyword>
<evidence type="ECO:0000256" key="7">
    <source>
        <dbReference type="ARBA" id="ARBA00022813"/>
    </source>
</evidence>
<comment type="subunit">
    <text evidence="15">Forms a heterodimer with catalytically inactive AdoMetDC prozyme; heterodimerization is required to activate AdoMetDC.</text>
</comment>
<feature type="chain" id="PRO_5042323208" description="S-adenosylmethionine decarboxylase alpha chain" evidence="21">
    <location>
        <begin position="86"/>
        <end position="370"/>
    </location>
</feature>
<evidence type="ECO:0000256" key="20">
    <source>
        <dbReference type="PIRSR" id="PIRSR001355-4"/>
    </source>
</evidence>
<dbReference type="VEuPathDB" id="TriTrypDB:TcCLB.504257.30"/>
<organism evidence="22 23">
    <name type="scientific">Trypanosoma cruzi</name>
    <dbReference type="NCBI Taxonomy" id="5693"/>
    <lineage>
        <taxon>Eukaryota</taxon>
        <taxon>Discoba</taxon>
        <taxon>Euglenozoa</taxon>
        <taxon>Kinetoplastea</taxon>
        <taxon>Metakinetoplastina</taxon>
        <taxon>Trypanosomatida</taxon>
        <taxon>Trypanosomatidae</taxon>
        <taxon>Trypanosoma</taxon>
        <taxon>Schizotrypanum</taxon>
    </lineage>
</organism>
<evidence type="ECO:0000256" key="8">
    <source>
        <dbReference type="ARBA" id="ARBA00023066"/>
    </source>
</evidence>
<dbReference type="Proteomes" id="UP000246121">
    <property type="component" value="Unassembled WGS sequence"/>
</dbReference>
<dbReference type="VEuPathDB" id="TriTrypDB:TcCL_NonESM02979"/>
<feature type="binding site" evidence="18">
    <location>
        <position position="28"/>
    </location>
    <ligand>
        <name>substrate</name>
    </ligand>
</feature>
<dbReference type="FunFam" id="3.60.90.10:FF:000009">
    <property type="entry name" value="S-adenosylmethionine decarboxylase proenzyme"/>
    <property type="match status" value="1"/>
</dbReference>
<dbReference type="PANTHER" id="PTHR11570">
    <property type="entry name" value="S-ADENOSYLMETHIONINE DECARBOXYLASE"/>
    <property type="match status" value="1"/>
</dbReference>
<dbReference type="InterPro" id="IPR048283">
    <property type="entry name" value="AdoMetDC-like"/>
</dbReference>
<dbReference type="PIRSF" id="PIRSF001355">
    <property type="entry name" value="S-AdenosylMet_decarboxylase"/>
    <property type="match status" value="1"/>
</dbReference>
<dbReference type="Pfam" id="PF01536">
    <property type="entry name" value="SAM_decarbox"/>
    <property type="match status" value="1"/>
</dbReference>
<feature type="binding site" evidence="18">
    <location>
        <position position="85"/>
    </location>
    <ligand>
        <name>substrate</name>
    </ligand>
</feature>
<evidence type="ECO:0000256" key="1">
    <source>
        <dbReference type="ARBA" id="ARBA00004911"/>
    </source>
</evidence>
<dbReference type="InterPro" id="IPR001985">
    <property type="entry name" value="S-AdoMet_decarboxylase_euk"/>
</dbReference>
<name>A0A2V2VNC1_TRYCR</name>
<evidence type="ECO:0000256" key="10">
    <source>
        <dbReference type="ARBA" id="ARBA00023145"/>
    </source>
</evidence>
<feature type="binding site" evidence="18">
    <location>
        <position position="267"/>
    </location>
    <ligand>
        <name>substrate</name>
    </ligand>
</feature>
<accession>A0A2V2VNC1</accession>
<gene>
    <name evidence="22" type="ORF">C4B63_18g214</name>
</gene>
<comment type="pathway">
    <text evidence="1 16">Amine and polyamine biosynthesis; S-adenosylmethioninamine biosynthesis; S-adenosylmethioninamine from S-adenosyl-L-methionine: step 1/1.</text>
</comment>
<dbReference type="VEuPathDB" id="TriTrypDB:TcCLB.509167.120"/>
<evidence type="ECO:0000256" key="5">
    <source>
        <dbReference type="ARBA" id="ARBA00022691"/>
    </source>
</evidence>
<dbReference type="VEuPathDB" id="TriTrypDB:C3747_28g21"/>
<dbReference type="VEuPathDB" id="TriTrypDB:TCDM_02116"/>
<feature type="active site" description="Proton acceptor; for processing activity" evidence="17">
    <location>
        <position position="263"/>
    </location>
</feature>
<dbReference type="SUPFAM" id="SSF56276">
    <property type="entry name" value="S-adenosylmethionine decarboxylase"/>
    <property type="match status" value="1"/>
</dbReference>
<dbReference type="EMBL" id="PRFA01000018">
    <property type="protein sequence ID" value="PWU96718.1"/>
    <property type="molecule type" value="Genomic_DNA"/>
</dbReference>
<dbReference type="InterPro" id="IPR018166">
    <property type="entry name" value="S-AdoMet_deCO2ase_CS"/>
</dbReference>
<dbReference type="EC" id="4.1.1.50" evidence="3 16"/>
<dbReference type="VEuPathDB" id="TriTrypDB:BCY84_01143"/>
<evidence type="ECO:0000256" key="21">
    <source>
        <dbReference type="PIRSR" id="PIRSR001355-5"/>
    </source>
</evidence>
<feature type="active site" description="Proton donor; for catalytic activity" evidence="17">
    <location>
        <position position="100"/>
    </location>
</feature>
<dbReference type="VEuPathDB" id="TriTrypDB:Tc_MARK_2060"/>
<keyword evidence="8 16" id="KW-0745">Spermidine biosynthesis</keyword>
<evidence type="ECO:0000313" key="22">
    <source>
        <dbReference type="EMBL" id="PWU96718.1"/>
    </source>
</evidence>
<comment type="caution">
    <text evidence="22">The sequence shown here is derived from an EMBL/GenBank/DDBJ whole genome shotgun (WGS) entry which is preliminary data.</text>
</comment>
<dbReference type="GO" id="GO:0004014">
    <property type="term" value="F:adenosylmethionine decarboxylase activity"/>
    <property type="evidence" value="ECO:0007669"/>
    <property type="project" value="UniProtKB-EC"/>
</dbReference>
<feature type="modified residue" description="Pyruvic acid (Ser); by autocatalysis" evidence="19">
    <location>
        <position position="86"/>
    </location>
</feature>
<feature type="active site" description="Proton acceptor; for processing activity" evidence="17">
    <location>
        <position position="250"/>
    </location>
</feature>
<feature type="site" description="Cleavage (non-hydrolytic); by autolysis" evidence="20">
    <location>
        <begin position="85"/>
        <end position="86"/>
    </location>
</feature>
<evidence type="ECO:0000256" key="19">
    <source>
        <dbReference type="PIRSR" id="PIRSR001355-3"/>
    </source>
</evidence>
<evidence type="ECO:0000256" key="16">
    <source>
        <dbReference type="PIRNR" id="PIRNR001355"/>
    </source>
</evidence>
<comment type="similarity">
    <text evidence="2 16">Belongs to the eukaryotic AdoMetDC family.</text>
</comment>
<keyword evidence="5 16" id="KW-0949">S-adenosyl-L-methionine</keyword>
<dbReference type="VEuPathDB" id="TriTrypDB:TCSYLVIO_003342"/>
<evidence type="ECO:0000256" key="17">
    <source>
        <dbReference type="PIRSR" id="PIRSR001355-1"/>
    </source>
</evidence>
<dbReference type="VEuPathDB" id="TriTrypDB:TcG_00999"/>
<dbReference type="VEuPathDB" id="TriTrypDB:TcYC6_0098450"/>
<dbReference type="InterPro" id="IPR016067">
    <property type="entry name" value="S-AdoMet_deCO2ase_core"/>
</dbReference>
<keyword evidence="12 16" id="KW-0704">Schiff base</keyword>
<keyword evidence="6 16" id="KW-0210">Decarboxylase</keyword>
<dbReference type="OrthoDB" id="1068353at2759"/>
<keyword evidence="9 16" id="KW-0620">Polyamine biosynthesis</keyword>
<evidence type="ECO:0000256" key="13">
    <source>
        <dbReference type="ARBA" id="ARBA00023317"/>
    </source>
</evidence>
<feature type="chain" id="PRO_5042323207" description="S-adenosylmethionine decarboxylase beta chain" evidence="21">
    <location>
        <begin position="1"/>
        <end position="85"/>
    </location>
</feature>
<dbReference type="Gene3D" id="3.30.360.50">
    <property type="entry name" value="S-adenosylmethionine decarboxylase"/>
    <property type="match status" value="1"/>
</dbReference>
<evidence type="ECO:0000256" key="2">
    <source>
        <dbReference type="ARBA" id="ARBA00008466"/>
    </source>
</evidence>
<feature type="active site" description="Schiff-base intermediate with substrate; via pyruvic acid" evidence="17">
    <location>
        <position position="86"/>
    </location>
</feature>
<evidence type="ECO:0000256" key="14">
    <source>
        <dbReference type="ARBA" id="ARBA00048112"/>
    </source>
</evidence>
<dbReference type="PANTHER" id="PTHR11570:SF0">
    <property type="entry name" value="S-ADENOSYLMETHIONINE DECARBOXYLASE PROENZYME"/>
    <property type="match status" value="1"/>
</dbReference>
<dbReference type="UniPathway" id="UPA00331">
    <property type="reaction ID" value="UER00451"/>
</dbReference>
<evidence type="ECO:0000256" key="6">
    <source>
        <dbReference type="ARBA" id="ARBA00022793"/>
    </source>
</evidence>
<evidence type="ECO:0000256" key="12">
    <source>
        <dbReference type="ARBA" id="ARBA00023270"/>
    </source>
</evidence>
<dbReference type="GO" id="GO:0008295">
    <property type="term" value="P:spermidine biosynthetic process"/>
    <property type="evidence" value="ECO:0007669"/>
    <property type="project" value="UniProtKB-KW"/>
</dbReference>
<comment type="cofactor">
    <cofactor evidence="16">
        <name>pyruvate</name>
        <dbReference type="ChEBI" id="CHEBI:15361"/>
    </cofactor>
    <text evidence="16">Binds 1 pyruvoyl group covalently per subunit.</text>
</comment>
<proteinExistence type="inferred from homology"/>
<evidence type="ECO:0000256" key="18">
    <source>
        <dbReference type="PIRSR" id="PIRSR001355-2"/>
    </source>
</evidence>
<keyword evidence="11 16" id="KW-0456">Lyase</keyword>
<evidence type="ECO:0000256" key="9">
    <source>
        <dbReference type="ARBA" id="ARBA00023115"/>
    </source>
</evidence>